<evidence type="ECO:0000256" key="2">
    <source>
        <dbReference type="ARBA" id="ARBA00009085"/>
    </source>
</evidence>
<feature type="region of interest" description="Disordered" evidence="8">
    <location>
        <begin position="145"/>
        <end position="188"/>
    </location>
</feature>
<dbReference type="OrthoDB" id="420187at2759"/>
<comment type="similarity">
    <text evidence="2">Belongs to the peptidase C19 family.</text>
</comment>
<dbReference type="PROSITE" id="PS50235">
    <property type="entry name" value="USP_3"/>
    <property type="match status" value="1"/>
</dbReference>
<feature type="compositionally biased region" description="Low complexity" evidence="8">
    <location>
        <begin position="561"/>
        <end position="577"/>
    </location>
</feature>
<feature type="compositionally biased region" description="Basic and acidic residues" evidence="8">
    <location>
        <begin position="604"/>
        <end position="614"/>
    </location>
</feature>
<keyword evidence="4" id="KW-0645">Protease</keyword>
<evidence type="ECO:0000313" key="10">
    <source>
        <dbReference type="EMBL" id="KZO92038.1"/>
    </source>
</evidence>
<feature type="domain" description="USP" evidence="9">
    <location>
        <begin position="15"/>
        <end position="900"/>
    </location>
</feature>
<organism evidence="10 11">
    <name type="scientific">Calocera viscosa (strain TUFC12733)</name>
    <dbReference type="NCBI Taxonomy" id="1330018"/>
    <lineage>
        <taxon>Eukaryota</taxon>
        <taxon>Fungi</taxon>
        <taxon>Dikarya</taxon>
        <taxon>Basidiomycota</taxon>
        <taxon>Agaricomycotina</taxon>
        <taxon>Dacrymycetes</taxon>
        <taxon>Dacrymycetales</taxon>
        <taxon>Dacrymycetaceae</taxon>
        <taxon>Calocera</taxon>
    </lineage>
</organism>
<feature type="compositionally biased region" description="Basic and acidic residues" evidence="8">
    <location>
        <begin position="325"/>
        <end position="352"/>
    </location>
</feature>
<evidence type="ECO:0000256" key="1">
    <source>
        <dbReference type="ARBA" id="ARBA00000707"/>
    </source>
</evidence>
<dbReference type="STRING" id="1330018.A0A167HVW6"/>
<evidence type="ECO:0000256" key="7">
    <source>
        <dbReference type="ARBA" id="ARBA00022807"/>
    </source>
</evidence>
<dbReference type="Gene3D" id="3.90.70.10">
    <property type="entry name" value="Cysteine proteinases"/>
    <property type="match status" value="2"/>
</dbReference>
<dbReference type="GO" id="GO:0005829">
    <property type="term" value="C:cytosol"/>
    <property type="evidence" value="ECO:0007669"/>
    <property type="project" value="TreeGrafter"/>
</dbReference>
<protein>
    <recommendedName>
        <fullName evidence="3">ubiquitinyl hydrolase 1</fullName>
        <ecNumber evidence="3">3.4.19.12</ecNumber>
    </recommendedName>
</protein>
<dbReference type="GO" id="GO:0006508">
    <property type="term" value="P:proteolysis"/>
    <property type="evidence" value="ECO:0007669"/>
    <property type="project" value="UniProtKB-KW"/>
</dbReference>
<name>A0A167HVW6_CALVF</name>
<dbReference type="InterPro" id="IPR001394">
    <property type="entry name" value="Peptidase_C19_UCH"/>
</dbReference>
<dbReference type="AlphaFoldDB" id="A0A167HVW6"/>
<keyword evidence="5" id="KW-0833">Ubl conjugation pathway</keyword>
<evidence type="ECO:0000256" key="5">
    <source>
        <dbReference type="ARBA" id="ARBA00022786"/>
    </source>
</evidence>
<dbReference type="GO" id="GO:0005634">
    <property type="term" value="C:nucleus"/>
    <property type="evidence" value="ECO:0007669"/>
    <property type="project" value="TreeGrafter"/>
</dbReference>
<dbReference type="EC" id="3.4.19.12" evidence="3"/>
<dbReference type="GO" id="GO:0016579">
    <property type="term" value="P:protein deubiquitination"/>
    <property type="evidence" value="ECO:0007669"/>
    <property type="project" value="InterPro"/>
</dbReference>
<evidence type="ECO:0000256" key="3">
    <source>
        <dbReference type="ARBA" id="ARBA00012759"/>
    </source>
</evidence>
<dbReference type="InterPro" id="IPR028889">
    <property type="entry name" value="USP"/>
</dbReference>
<feature type="compositionally biased region" description="Pro residues" evidence="8">
    <location>
        <begin position="715"/>
        <end position="725"/>
    </location>
</feature>
<feature type="compositionally biased region" description="Basic residues" evidence="8">
    <location>
        <begin position="313"/>
        <end position="324"/>
    </location>
</feature>
<sequence length="902" mass="99996">MATKKETREEPLFPPGLVNTSNTCFFNSVMQCFIASTLLEATVESLSNATPDTIHPDKSPALTEAHAAPNPDRQAMPISMSYLAFLEQAWNSRDAGERRSLIPRAVLQQLGNKYEQYLDFRQQDAHELYCHLLDAMHMEEYDVIKKRQPPPPKPNKKAKRSAREVPQLRRNDSSGNIPPLPAPIPEEERLRPFVDQVFGGTLASMVVCETCKHVSHTFEDFTDLSLSIRSDEKLRKRDRIKNISQLFRLPARSARPLSLPPDHYSAEVLAGLERHGDDRNAESDVEPGPLNGHRPEVNGTGLLGGSAPDAKRMAKRLSIRWGKGRGKDRGAHGDDHDRSAAQSEVDGKTGDEREPDSDWEQVRKSVDVKRSTSLRPPGSGNATDEDGPSRESFPRRPNPLRLHSRTKGSTATITPPRRRINDEAAYIVRILADTAPAMLLPPGLPQHSQTSWLRLSGSGHGLVDCLRQFTAVEVLEGDNAFACRRCWKIAHAAGNKRKSEDRDDDEDDDDDDDEDAEDEMAVDNDNDLIVVSRPATPPSPPQEPFTNIHSPPMVRADSGELSLISVPSRPPSVISQSAISMADSEDDLAASVVSSPSSFPASHTRNDADTDKAPSKPTGLLPGGFRIPQVTTTPTSDEHSPSPTISDPSTPTPQTYLRNPFLFPTAPQTGRRPHRPSPLSDMDSGVTSDSDYVESEVDPSAPPSEAGSRPGSRPSTPPLPPPRLPSKPRIPRSQQVIHRRALKRYLISSAPPILVIHLKRFEQLTKSSTPFFGNLKKIEDFISFPEMLDMGPFMAPRREDYGLKSGRGRPPPPGRREDEPLMYRLYGVVVHIGSMLGGHYIAYTALPGSRMTSAEAKEKEKEQSKKSDRQWCYISDTTVKMVSFDEVLKAKAYLCFYERLYQ</sequence>
<evidence type="ECO:0000313" key="11">
    <source>
        <dbReference type="Proteomes" id="UP000076738"/>
    </source>
</evidence>
<keyword evidence="11" id="KW-1185">Reference proteome</keyword>
<gene>
    <name evidence="10" type="ORF">CALVIDRAFT_567771</name>
</gene>
<dbReference type="Pfam" id="PF00443">
    <property type="entry name" value="UCH"/>
    <property type="match status" value="1"/>
</dbReference>
<feature type="compositionally biased region" description="Basic and acidic residues" evidence="8">
    <location>
        <begin position="161"/>
        <end position="172"/>
    </location>
</feature>
<evidence type="ECO:0000256" key="6">
    <source>
        <dbReference type="ARBA" id="ARBA00022801"/>
    </source>
</evidence>
<feature type="compositionally biased region" description="Low complexity" evidence="8">
    <location>
        <begin position="589"/>
        <end position="602"/>
    </location>
</feature>
<evidence type="ECO:0000256" key="8">
    <source>
        <dbReference type="SAM" id="MobiDB-lite"/>
    </source>
</evidence>
<feature type="compositionally biased region" description="Basic and acidic residues" evidence="8">
    <location>
        <begin position="360"/>
        <end position="370"/>
    </location>
</feature>
<feature type="compositionally biased region" description="Low complexity" evidence="8">
    <location>
        <begin position="641"/>
        <end position="655"/>
    </location>
</feature>
<feature type="compositionally biased region" description="Acidic residues" evidence="8">
    <location>
        <begin position="502"/>
        <end position="526"/>
    </location>
</feature>
<comment type="catalytic activity">
    <reaction evidence="1">
        <text>Thiol-dependent hydrolysis of ester, thioester, amide, peptide and isopeptide bonds formed by the C-terminal Gly of ubiquitin (a 76-residue protein attached to proteins as an intracellular targeting signal).</text>
        <dbReference type="EC" id="3.4.19.12"/>
    </reaction>
</comment>
<accession>A0A167HVW6</accession>
<dbReference type="InterPro" id="IPR050164">
    <property type="entry name" value="Peptidase_C19"/>
</dbReference>
<feature type="region of interest" description="Disordered" evidence="8">
    <location>
        <begin position="277"/>
        <end position="418"/>
    </location>
</feature>
<reference evidence="10 11" key="1">
    <citation type="journal article" date="2016" name="Mol. Biol. Evol.">
        <title>Comparative Genomics of Early-Diverging Mushroom-Forming Fungi Provides Insights into the Origins of Lignocellulose Decay Capabilities.</title>
        <authorList>
            <person name="Nagy L.G."/>
            <person name="Riley R."/>
            <person name="Tritt A."/>
            <person name="Adam C."/>
            <person name="Daum C."/>
            <person name="Floudas D."/>
            <person name="Sun H."/>
            <person name="Yadav J.S."/>
            <person name="Pangilinan J."/>
            <person name="Larsson K.H."/>
            <person name="Matsuura K."/>
            <person name="Barry K."/>
            <person name="Labutti K."/>
            <person name="Kuo R."/>
            <person name="Ohm R.A."/>
            <person name="Bhattacharya S.S."/>
            <person name="Shirouzu T."/>
            <person name="Yoshinaga Y."/>
            <person name="Martin F.M."/>
            <person name="Grigoriev I.V."/>
            <person name="Hibbett D.S."/>
        </authorList>
    </citation>
    <scope>NUCLEOTIDE SEQUENCE [LARGE SCALE GENOMIC DNA]</scope>
    <source>
        <strain evidence="10 11">TUFC12733</strain>
    </source>
</reference>
<dbReference type="GO" id="GO:0004843">
    <property type="term" value="F:cysteine-type deubiquitinase activity"/>
    <property type="evidence" value="ECO:0007669"/>
    <property type="project" value="UniProtKB-EC"/>
</dbReference>
<evidence type="ECO:0000256" key="4">
    <source>
        <dbReference type="ARBA" id="ARBA00022670"/>
    </source>
</evidence>
<dbReference type="SUPFAM" id="SSF54001">
    <property type="entry name" value="Cysteine proteinases"/>
    <property type="match status" value="1"/>
</dbReference>
<keyword evidence="7" id="KW-0788">Thiol protease</keyword>
<dbReference type="PROSITE" id="PS00973">
    <property type="entry name" value="USP_2"/>
    <property type="match status" value="1"/>
</dbReference>
<feature type="region of interest" description="Disordered" evidence="8">
    <location>
        <begin position="493"/>
        <end position="732"/>
    </location>
</feature>
<dbReference type="InterPro" id="IPR018200">
    <property type="entry name" value="USP_CS"/>
</dbReference>
<proteinExistence type="inferred from homology"/>
<keyword evidence="6 10" id="KW-0378">Hydrolase</keyword>
<dbReference type="Proteomes" id="UP000076738">
    <property type="component" value="Unassembled WGS sequence"/>
</dbReference>
<dbReference type="PANTHER" id="PTHR24006">
    <property type="entry name" value="UBIQUITIN CARBOXYL-TERMINAL HYDROLASE"/>
    <property type="match status" value="1"/>
</dbReference>
<evidence type="ECO:0000259" key="9">
    <source>
        <dbReference type="PROSITE" id="PS50235"/>
    </source>
</evidence>
<dbReference type="PANTHER" id="PTHR24006:SF888">
    <property type="entry name" value="UBIQUITIN CARBOXYL-TERMINAL HYDROLASE 30"/>
    <property type="match status" value="1"/>
</dbReference>
<dbReference type="EMBL" id="KV417315">
    <property type="protein sequence ID" value="KZO92038.1"/>
    <property type="molecule type" value="Genomic_DNA"/>
</dbReference>
<dbReference type="InterPro" id="IPR038765">
    <property type="entry name" value="Papain-like_cys_pep_sf"/>
</dbReference>